<dbReference type="EMBL" id="ML742042">
    <property type="protein sequence ID" value="KAE8153186.1"/>
    <property type="molecule type" value="Genomic_DNA"/>
</dbReference>
<protein>
    <submittedName>
        <fullName evidence="2">Uncharacterized protein</fullName>
    </submittedName>
</protein>
<reference evidence="2 3" key="1">
    <citation type="submission" date="2019-04" db="EMBL/GenBank/DDBJ databases">
        <title>Friends and foes A comparative genomics study of 23 Aspergillus species from section Flavi.</title>
        <authorList>
            <consortium name="DOE Joint Genome Institute"/>
            <person name="Kjaerbolling I."/>
            <person name="Vesth T."/>
            <person name="Frisvad J.C."/>
            <person name="Nybo J.L."/>
            <person name="Theobald S."/>
            <person name="Kildgaard S."/>
            <person name="Isbrandt T."/>
            <person name="Kuo A."/>
            <person name="Sato A."/>
            <person name="Lyhne E.K."/>
            <person name="Kogle M.E."/>
            <person name="Wiebenga A."/>
            <person name="Kun R.S."/>
            <person name="Lubbers R.J."/>
            <person name="Makela M.R."/>
            <person name="Barry K."/>
            <person name="Chovatia M."/>
            <person name="Clum A."/>
            <person name="Daum C."/>
            <person name="Haridas S."/>
            <person name="He G."/>
            <person name="LaButti K."/>
            <person name="Lipzen A."/>
            <person name="Mondo S."/>
            <person name="Riley R."/>
            <person name="Salamov A."/>
            <person name="Simmons B.A."/>
            <person name="Magnuson J.K."/>
            <person name="Henrissat B."/>
            <person name="Mortensen U.H."/>
            <person name="Larsen T.O."/>
            <person name="Devries R.P."/>
            <person name="Grigoriev I.V."/>
            <person name="Machida M."/>
            <person name="Baker S.E."/>
            <person name="Andersen M.R."/>
        </authorList>
    </citation>
    <scope>NUCLEOTIDE SEQUENCE [LARGE SCALE GENOMIC DNA]</scope>
    <source>
        <strain evidence="2 3">IBT 18842</strain>
    </source>
</reference>
<evidence type="ECO:0000313" key="2">
    <source>
        <dbReference type="EMBL" id="KAE8153186.1"/>
    </source>
</evidence>
<keyword evidence="1" id="KW-1133">Transmembrane helix</keyword>
<dbReference type="AlphaFoldDB" id="A0A5N6U3L3"/>
<accession>A0A5N6U3L3</accession>
<organism evidence="2 3">
    <name type="scientific">Aspergillus avenaceus</name>
    <dbReference type="NCBI Taxonomy" id="36643"/>
    <lineage>
        <taxon>Eukaryota</taxon>
        <taxon>Fungi</taxon>
        <taxon>Dikarya</taxon>
        <taxon>Ascomycota</taxon>
        <taxon>Pezizomycotina</taxon>
        <taxon>Eurotiomycetes</taxon>
        <taxon>Eurotiomycetidae</taxon>
        <taxon>Eurotiales</taxon>
        <taxon>Aspergillaceae</taxon>
        <taxon>Aspergillus</taxon>
        <taxon>Aspergillus subgen. Circumdati</taxon>
    </lineage>
</organism>
<keyword evidence="1" id="KW-0472">Membrane</keyword>
<feature type="transmembrane region" description="Helical" evidence="1">
    <location>
        <begin position="12"/>
        <end position="34"/>
    </location>
</feature>
<gene>
    <name evidence="2" type="ORF">BDV25DRAFT_149837</name>
</gene>
<proteinExistence type="predicted"/>
<name>A0A5N6U3L3_ASPAV</name>
<evidence type="ECO:0000256" key="1">
    <source>
        <dbReference type="SAM" id="Phobius"/>
    </source>
</evidence>
<evidence type="ECO:0000313" key="3">
    <source>
        <dbReference type="Proteomes" id="UP000325780"/>
    </source>
</evidence>
<sequence>MQISQPCKDYHWIPHLFMYIECCILSFLAVDYLLNMPLLETLFSNQGTGKKRFDMNILHLDKKNPRVYVSMNSTHVYILLPSIVTDCWAISRGTILKTASIRLLLKNQ</sequence>
<dbReference type="Proteomes" id="UP000325780">
    <property type="component" value="Unassembled WGS sequence"/>
</dbReference>
<keyword evidence="3" id="KW-1185">Reference proteome</keyword>
<keyword evidence="1" id="KW-0812">Transmembrane</keyword>